<keyword evidence="2" id="KW-1185">Reference proteome</keyword>
<evidence type="ECO:0000313" key="1">
    <source>
        <dbReference type="EMBL" id="BES82588.1"/>
    </source>
</evidence>
<protein>
    <recommendedName>
        <fullName evidence="3">DUF5591 domain-containing protein</fullName>
    </recommendedName>
</protein>
<proteinExistence type="predicted"/>
<organism evidence="1 2">
    <name type="scientific">Pyrodictium abyssi</name>
    <dbReference type="NCBI Taxonomy" id="54256"/>
    <lineage>
        <taxon>Archaea</taxon>
        <taxon>Thermoproteota</taxon>
        <taxon>Thermoprotei</taxon>
        <taxon>Desulfurococcales</taxon>
        <taxon>Pyrodictiaceae</taxon>
        <taxon>Pyrodictium</taxon>
    </lineage>
</organism>
<gene>
    <name evidence="1" type="ORF">PABY_21550</name>
</gene>
<dbReference type="InterPro" id="IPR036895">
    <property type="entry name" value="Uracil-DNA_glycosylase-like_sf"/>
</dbReference>
<accession>A0ABM8IYH6</accession>
<evidence type="ECO:0000313" key="2">
    <source>
        <dbReference type="Proteomes" id="UP001341135"/>
    </source>
</evidence>
<dbReference type="Proteomes" id="UP001341135">
    <property type="component" value="Chromosome"/>
</dbReference>
<sequence>MALTVKRGYRYVVRKEDGRWPPRHHNGLDPRLAGPRAFEHPAVKDWWEWLRREYRPRSPVALVTPCSSVKPYTRSPTSRKIRGLLRRLGLWSSDVDRPAGIEWLYFSDLLLLVPYERAETYPACCYELHPDEVLQRPLLRGLVVETLRDVVEELAARGLERVVLFLPRKHMTLWREARRLTNLWPDEVFVRFTIFGLGDLPRVLEPLRRVPELQELL</sequence>
<reference evidence="1 2" key="1">
    <citation type="submission" date="2023-09" db="EMBL/GenBank/DDBJ databases">
        <title>Pyrofollis japonicus gen. nov. sp. nov., a novel member of the family Pyrodictiaceae isolated from the Iheya North hydrothermal field.</title>
        <authorList>
            <person name="Miyazaki U."/>
            <person name="Sanari M."/>
            <person name="Tame A."/>
            <person name="Kitajima M."/>
            <person name="Okamoto A."/>
            <person name="Sawayama S."/>
            <person name="Miyazaki J."/>
            <person name="Takai K."/>
            <person name="Nakagawa S."/>
        </authorList>
    </citation>
    <scope>NUCLEOTIDE SEQUENCE [LARGE SCALE GENOMIC DNA]</scope>
    <source>
        <strain evidence="1 2">AV2</strain>
    </source>
</reference>
<name>A0ABM8IYH6_9CREN</name>
<evidence type="ECO:0008006" key="3">
    <source>
        <dbReference type="Google" id="ProtNLM"/>
    </source>
</evidence>
<dbReference type="SUPFAM" id="SSF52141">
    <property type="entry name" value="Uracil-DNA glycosylase-like"/>
    <property type="match status" value="1"/>
</dbReference>
<dbReference type="EMBL" id="AP028907">
    <property type="protein sequence ID" value="BES82588.1"/>
    <property type="molecule type" value="Genomic_DNA"/>
</dbReference>
<dbReference type="Gene3D" id="3.40.50.10630">
    <property type="entry name" value="Uracil-DNA glycosylase-like"/>
    <property type="match status" value="1"/>
</dbReference>